<dbReference type="RefSeq" id="WP_161836585.1">
    <property type="nucleotide sequence ID" value="NZ_CP048000.1"/>
</dbReference>
<keyword evidence="11" id="KW-1185">Reference proteome</keyword>
<dbReference type="Proteomes" id="UP000464314">
    <property type="component" value="Chromosome"/>
</dbReference>
<dbReference type="InterPro" id="IPR050095">
    <property type="entry name" value="ECF_ABC_transporter_ATP-bd"/>
</dbReference>
<dbReference type="AlphaFoldDB" id="A0A6P1TKE1"/>
<dbReference type="PANTHER" id="PTHR43553:SF24">
    <property type="entry name" value="ENERGY-COUPLING FACTOR TRANSPORTER ATP-BINDING PROTEIN ECFA1"/>
    <property type="match status" value="1"/>
</dbReference>
<evidence type="ECO:0000256" key="1">
    <source>
        <dbReference type="ARBA" id="ARBA00004202"/>
    </source>
</evidence>
<gene>
    <name evidence="10" type="ORF">Ana3638_02155</name>
</gene>
<accession>A0A6P1TKE1</accession>
<keyword evidence="3" id="KW-0813">Transport</keyword>
<name>A0A6P1TKE1_9FIRM</name>
<dbReference type="PROSITE" id="PS00211">
    <property type="entry name" value="ABC_TRANSPORTER_1"/>
    <property type="match status" value="1"/>
</dbReference>
<dbReference type="GO" id="GO:0005524">
    <property type="term" value="F:ATP binding"/>
    <property type="evidence" value="ECO:0007669"/>
    <property type="project" value="UniProtKB-KW"/>
</dbReference>
<dbReference type="GO" id="GO:0043190">
    <property type="term" value="C:ATP-binding cassette (ABC) transporter complex"/>
    <property type="evidence" value="ECO:0007669"/>
    <property type="project" value="TreeGrafter"/>
</dbReference>
<evidence type="ECO:0000256" key="5">
    <source>
        <dbReference type="ARBA" id="ARBA00022741"/>
    </source>
</evidence>
<protein>
    <submittedName>
        <fullName evidence="10">ATP-binding cassette domain-containing protein</fullName>
    </submittedName>
</protein>
<dbReference type="SUPFAM" id="SSF52540">
    <property type="entry name" value="P-loop containing nucleoside triphosphate hydrolases"/>
    <property type="match status" value="1"/>
</dbReference>
<dbReference type="InterPro" id="IPR003593">
    <property type="entry name" value="AAA+_ATPase"/>
</dbReference>
<keyword evidence="6 10" id="KW-0067">ATP-binding</keyword>
<proteinExistence type="inferred from homology"/>
<dbReference type="FunFam" id="3.40.50.300:FF:000224">
    <property type="entry name" value="Energy-coupling factor transporter ATP-binding protein EcfA"/>
    <property type="match status" value="1"/>
</dbReference>
<evidence type="ECO:0000313" key="11">
    <source>
        <dbReference type="Proteomes" id="UP000464314"/>
    </source>
</evidence>
<dbReference type="KEGG" id="anr:Ana3638_02155"/>
<evidence type="ECO:0000256" key="4">
    <source>
        <dbReference type="ARBA" id="ARBA00022475"/>
    </source>
</evidence>
<evidence type="ECO:0000256" key="3">
    <source>
        <dbReference type="ARBA" id="ARBA00022448"/>
    </source>
</evidence>
<organism evidence="10 11">
    <name type="scientific">Anaerocolumna sedimenticola</name>
    <dbReference type="NCBI Taxonomy" id="2696063"/>
    <lineage>
        <taxon>Bacteria</taxon>
        <taxon>Bacillati</taxon>
        <taxon>Bacillota</taxon>
        <taxon>Clostridia</taxon>
        <taxon>Lachnospirales</taxon>
        <taxon>Lachnospiraceae</taxon>
        <taxon>Anaerocolumna</taxon>
    </lineage>
</organism>
<sequence>MTQHNIECRNIAFSYENGKEVLKNISFRAVAKEAVGIIGANGVGKSTLLRILVGLELNFTGEVLVDQLPVNKKNLAEIRSKIGYLFQDSDNQLFTQTVYHDVAFGPRNYGLKEDEVDKRVMNALKTMGITHLKDKQIYKMSGGEKKLASIATILAMEPEIILLDEPSIALDPKNRRTLIQTLNNLDYIKIIASHDLDMILDTCDRVILIVDGRIIREGTTELILRDKELLEAYNMELPLCLRGYQGRVRNTYI</sequence>
<dbReference type="InterPro" id="IPR017871">
    <property type="entry name" value="ABC_transporter-like_CS"/>
</dbReference>
<comment type="subcellular location">
    <subcellularLocation>
        <location evidence="1">Cell membrane</location>
        <topology evidence="1">Peripheral membrane protein</topology>
    </subcellularLocation>
</comment>
<dbReference type="InterPro" id="IPR015856">
    <property type="entry name" value="ABC_transpr_CbiO/EcfA_su"/>
</dbReference>
<keyword evidence="7" id="KW-1278">Translocase</keyword>
<dbReference type="PROSITE" id="PS50893">
    <property type="entry name" value="ABC_TRANSPORTER_2"/>
    <property type="match status" value="1"/>
</dbReference>
<evidence type="ECO:0000256" key="2">
    <source>
        <dbReference type="ARBA" id="ARBA00005417"/>
    </source>
</evidence>
<evidence type="ECO:0000256" key="8">
    <source>
        <dbReference type="ARBA" id="ARBA00023136"/>
    </source>
</evidence>
<dbReference type="SMART" id="SM00382">
    <property type="entry name" value="AAA"/>
    <property type="match status" value="1"/>
</dbReference>
<dbReference type="Gene3D" id="3.40.50.300">
    <property type="entry name" value="P-loop containing nucleotide triphosphate hydrolases"/>
    <property type="match status" value="1"/>
</dbReference>
<evidence type="ECO:0000313" key="10">
    <source>
        <dbReference type="EMBL" id="QHQ59748.1"/>
    </source>
</evidence>
<evidence type="ECO:0000256" key="6">
    <source>
        <dbReference type="ARBA" id="ARBA00022840"/>
    </source>
</evidence>
<keyword evidence="8" id="KW-0472">Membrane</keyword>
<dbReference type="InterPro" id="IPR027417">
    <property type="entry name" value="P-loop_NTPase"/>
</dbReference>
<keyword evidence="4" id="KW-1003">Cell membrane</keyword>
<evidence type="ECO:0000259" key="9">
    <source>
        <dbReference type="PROSITE" id="PS50893"/>
    </source>
</evidence>
<dbReference type="GO" id="GO:0016887">
    <property type="term" value="F:ATP hydrolysis activity"/>
    <property type="evidence" value="ECO:0007669"/>
    <property type="project" value="InterPro"/>
</dbReference>
<dbReference type="CDD" id="cd03225">
    <property type="entry name" value="ABC_cobalt_CbiO_domain1"/>
    <property type="match status" value="1"/>
</dbReference>
<dbReference type="InterPro" id="IPR003439">
    <property type="entry name" value="ABC_transporter-like_ATP-bd"/>
</dbReference>
<reference evidence="10 11" key="1">
    <citation type="submission" date="2020-01" db="EMBL/GenBank/DDBJ databases">
        <title>Genome analysis of Anaerocolumna sp. CBA3638.</title>
        <authorList>
            <person name="Kim J."/>
            <person name="Roh S.W."/>
        </authorList>
    </citation>
    <scope>NUCLEOTIDE SEQUENCE [LARGE SCALE GENOMIC DNA]</scope>
    <source>
        <strain evidence="10 11">CBA3638</strain>
    </source>
</reference>
<dbReference type="EMBL" id="CP048000">
    <property type="protein sequence ID" value="QHQ59748.1"/>
    <property type="molecule type" value="Genomic_DNA"/>
</dbReference>
<dbReference type="Pfam" id="PF00005">
    <property type="entry name" value="ABC_tran"/>
    <property type="match status" value="1"/>
</dbReference>
<keyword evidence="5" id="KW-0547">Nucleotide-binding</keyword>
<evidence type="ECO:0000256" key="7">
    <source>
        <dbReference type="ARBA" id="ARBA00022967"/>
    </source>
</evidence>
<dbReference type="GO" id="GO:0042626">
    <property type="term" value="F:ATPase-coupled transmembrane transporter activity"/>
    <property type="evidence" value="ECO:0007669"/>
    <property type="project" value="TreeGrafter"/>
</dbReference>
<comment type="similarity">
    <text evidence="2">Belongs to the ABC transporter superfamily.</text>
</comment>
<dbReference type="PANTHER" id="PTHR43553">
    <property type="entry name" value="HEAVY METAL TRANSPORTER"/>
    <property type="match status" value="1"/>
</dbReference>
<feature type="domain" description="ABC transporter" evidence="9">
    <location>
        <begin position="6"/>
        <end position="236"/>
    </location>
</feature>